<dbReference type="Proteomes" id="UP000029431">
    <property type="component" value="Chromosome"/>
</dbReference>
<accession>V9WBK9</accession>
<proteinExistence type="predicted"/>
<dbReference type="PATRIC" id="fig|697284.3.peg.3180"/>
<dbReference type="AlphaFoldDB" id="V9WBK9"/>
<reference evidence="1 2" key="1">
    <citation type="journal article" date="2014" name="PLoS ONE">
        <title>How to Kill the Honey Bee Larva: Genomic Potential and Virulence Mechanisms of Paenibacillus larvae.</title>
        <authorList>
            <person name="Djukic M."/>
            <person name="Brzuszkiewicz E."/>
            <person name="Funfhaus A."/>
            <person name="Voss J."/>
            <person name="Gollnow K."/>
            <person name="Poppinga L."/>
            <person name="Liesegang H."/>
            <person name="Garcia-Gonzalez E."/>
            <person name="Genersch E."/>
            <person name="Daniel R."/>
        </authorList>
    </citation>
    <scope>NUCLEOTIDE SEQUENCE [LARGE SCALE GENOMIC DNA]</scope>
    <source>
        <strain evidence="1 2">DSM 25430</strain>
    </source>
</reference>
<evidence type="ECO:0000313" key="1">
    <source>
        <dbReference type="EMBL" id="AHD07100.1"/>
    </source>
</evidence>
<dbReference type="KEGG" id="plv:ERIC2_c33630"/>
<dbReference type="HOGENOM" id="CLU_979499_0_0_9"/>
<evidence type="ECO:0008006" key="3">
    <source>
        <dbReference type="Google" id="ProtNLM"/>
    </source>
</evidence>
<evidence type="ECO:0000313" key="2">
    <source>
        <dbReference type="Proteomes" id="UP000029431"/>
    </source>
</evidence>
<sequence>MMKKGAGIILLLLVFLLFLGGCTLQEEYDESGRKKDTFIPLKSPNMFTLNFHDLFDQIFAKIKAENNKVADPTIDILFTPGGEIMDVDCSVHALMESSESEDQYDLELYRIRNNHSTDTKNRQSLPEAFSAPSSAMTGIDVYRESGGYYDGRYMDMLNFQKFPKFIEWFANFNLKSVLEQYTVGSPIRFELQSKVISEVVQNPDVHVTYLDCSSNDIREMDKPESYPESHYLKLTDKDYYAVIPYYVQDGTIKGFNERHMGQTETDKITYIANNVILLIVDKTTKG</sequence>
<gene>
    <name evidence="1" type="ORF">ERIC2_c33630</name>
</gene>
<dbReference type="EMBL" id="CP003355">
    <property type="protein sequence ID" value="AHD07100.1"/>
    <property type="molecule type" value="Genomic_DNA"/>
</dbReference>
<dbReference type="PROSITE" id="PS51257">
    <property type="entry name" value="PROKAR_LIPOPROTEIN"/>
    <property type="match status" value="1"/>
</dbReference>
<protein>
    <recommendedName>
        <fullName evidence="3">Lipoprotein</fullName>
    </recommendedName>
</protein>
<organism evidence="1 2">
    <name type="scientific">Paenibacillus larvae subsp. larvae DSM 25430</name>
    <dbReference type="NCBI Taxonomy" id="697284"/>
    <lineage>
        <taxon>Bacteria</taxon>
        <taxon>Bacillati</taxon>
        <taxon>Bacillota</taxon>
        <taxon>Bacilli</taxon>
        <taxon>Bacillales</taxon>
        <taxon>Paenibacillaceae</taxon>
        <taxon>Paenibacillus</taxon>
    </lineage>
</organism>
<keyword evidence="2" id="KW-1185">Reference proteome</keyword>
<name>V9WBK9_9BACL</name>